<organism evidence="40 41">
    <name type="scientific">Diploscapter pachys</name>
    <dbReference type="NCBI Taxonomy" id="2018661"/>
    <lineage>
        <taxon>Eukaryota</taxon>
        <taxon>Metazoa</taxon>
        <taxon>Ecdysozoa</taxon>
        <taxon>Nematoda</taxon>
        <taxon>Chromadorea</taxon>
        <taxon>Rhabditida</taxon>
        <taxon>Rhabditina</taxon>
        <taxon>Rhabditomorpha</taxon>
        <taxon>Rhabditoidea</taxon>
        <taxon>Rhabditidae</taxon>
        <taxon>Diploscapter</taxon>
    </lineage>
</organism>
<dbReference type="CDD" id="cd00610">
    <property type="entry name" value="OAT_like"/>
    <property type="match status" value="1"/>
</dbReference>
<evidence type="ECO:0000256" key="18">
    <source>
        <dbReference type="ARBA" id="ARBA00043669"/>
    </source>
</evidence>
<comment type="catalytic activity">
    <reaction evidence="36">
        <text>oxaloacetate + L-alanine = L-aspartate + pyruvate</text>
        <dbReference type="Rhea" id="RHEA:77347"/>
        <dbReference type="ChEBI" id="CHEBI:15361"/>
        <dbReference type="ChEBI" id="CHEBI:16452"/>
        <dbReference type="ChEBI" id="CHEBI:29991"/>
        <dbReference type="ChEBI" id="CHEBI:57972"/>
    </reaction>
</comment>
<comment type="catalytic activity">
    <reaction evidence="35">
        <text>N(omega)-methyl-L-arginine + glyoxylate = 5-(3-methylguanidino)-2-oxopentanoate + glycine</text>
        <dbReference type="Rhea" id="RHEA:77323"/>
        <dbReference type="ChEBI" id="CHEBI:36655"/>
        <dbReference type="ChEBI" id="CHEBI:57305"/>
        <dbReference type="ChEBI" id="CHEBI:114953"/>
        <dbReference type="ChEBI" id="CHEBI:197314"/>
    </reaction>
</comment>
<comment type="catalytic activity">
    <reaction evidence="24">
        <text>L-ornithine + pyruvate = 5-amino-2-oxopentanoate + L-alanine</text>
        <dbReference type="Rhea" id="RHEA:77327"/>
        <dbReference type="ChEBI" id="CHEBI:15361"/>
        <dbReference type="ChEBI" id="CHEBI:46911"/>
        <dbReference type="ChEBI" id="CHEBI:57972"/>
        <dbReference type="ChEBI" id="CHEBI:58802"/>
    </reaction>
</comment>
<dbReference type="PANTHER" id="PTHR45688:SF3">
    <property type="entry name" value="ALANINE--GLYOXYLATE AMINOTRANSFERASE 2, MITOCHONDRIAL"/>
    <property type="match status" value="1"/>
</dbReference>
<evidence type="ECO:0000256" key="33">
    <source>
        <dbReference type="ARBA" id="ARBA00048500"/>
    </source>
</evidence>
<evidence type="ECO:0000256" key="22">
    <source>
        <dbReference type="ARBA" id="ARBA00043751"/>
    </source>
</evidence>
<evidence type="ECO:0000256" key="3">
    <source>
        <dbReference type="ARBA" id="ARBA00008954"/>
    </source>
</evidence>
<dbReference type="AlphaFoldDB" id="A0A2A2KW81"/>
<comment type="catalytic activity">
    <reaction evidence="31">
        <text>N(omega),N(omega)-dimethyl-L-arginine + glyoxylate = 5-(3,3-dimethylguanidino)-2-oxopentanoate + glycine</text>
        <dbReference type="Rhea" id="RHEA:77311"/>
        <dbReference type="ChEBI" id="CHEBI:36655"/>
        <dbReference type="ChEBI" id="CHEBI:57305"/>
        <dbReference type="ChEBI" id="CHEBI:58326"/>
        <dbReference type="ChEBI" id="CHEBI:197301"/>
    </reaction>
</comment>
<evidence type="ECO:0000256" key="34">
    <source>
        <dbReference type="ARBA" id="ARBA00048560"/>
    </source>
</evidence>
<comment type="catalytic activity">
    <reaction evidence="23">
        <text>N(omega)-methyl-L-arginine + pyruvate = 5-(3-methylguanidino)-2-oxopentanoate + L-alanine</text>
        <dbReference type="Rhea" id="RHEA:77319"/>
        <dbReference type="ChEBI" id="CHEBI:15361"/>
        <dbReference type="ChEBI" id="CHEBI:57972"/>
        <dbReference type="ChEBI" id="CHEBI:114953"/>
        <dbReference type="ChEBI" id="CHEBI:197314"/>
    </reaction>
</comment>
<evidence type="ECO:0000256" key="30">
    <source>
        <dbReference type="ARBA" id="ARBA00044258"/>
    </source>
</evidence>
<evidence type="ECO:0000256" key="16">
    <source>
        <dbReference type="ARBA" id="ARBA00042611"/>
    </source>
</evidence>
<dbReference type="EC" id="2.6.1.40" evidence="12"/>
<comment type="catalytic activity">
    <reaction evidence="11">
        <text>glyoxylate + L-alanine = glycine + pyruvate</text>
        <dbReference type="Rhea" id="RHEA:24248"/>
        <dbReference type="ChEBI" id="CHEBI:15361"/>
        <dbReference type="ChEBI" id="CHEBI:36655"/>
        <dbReference type="ChEBI" id="CHEBI:57305"/>
        <dbReference type="ChEBI" id="CHEBI:57972"/>
        <dbReference type="EC" id="2.6.1.44"/>
    </reaction>
    <physiologicalReaction direction="left-to-right" evidence="11">
        <dbReference type="Rhea" id="RHEA:24249"/>
    </physiologicalReaction>
</comment>
<evidence type="ECO:0000256" key="37">
    <source>
        <dbReference type="ARBA" id="ARBA00049480"/>
    </source>
</evidence>
<evidence type="ECO:0000256" key="38">
    <source>
        <dbReference type="ARBA" id="ARBA00058068"/>
    </source>
</evidence>
<protein>
    <recommendedName>
        <fullName evidence="13">Alanine--glyoxylate aminotransferase 2, mitochondrial</fullName>
        <ecNumber evidence="28">2.6.1.18</ecNumber>
        <ecNumber evidence="12">2.6.1.40</ecNumber>
        <ecNumber evidence="5">2.6.1.44</ecNumber>
    </recommendedName>
    <alternativeName>
        <fullName evidence="14">(R)-3-amino-2-methylpropionate--pyruvate transaminase</fullName>
    </alternativeName>
    <alternativeName>
        <fullName evidence="16">Beta-ALAAT II</fullName>
    </alternativeName>
    <alternativeName>
        <fullName evidence="17">Beta-alanine-pyruvate aminotransferase</fullName>
    </alternativeName>
    <alternativeName>
        <fullName evidence="30">D-3-aminoisobutyrate-pyruvate aminotransferase</fullName>
    </alternativeName>
    <alternativeName>
        <fullName evidence="15">D-AIBAT</fullName>
    </alternativeName>
    <alternativeName>
        <fullName evidence="29">D-beta-aminoisobutyrate-pyruvate aminotransferase</fullName>
    </alternativeName>
</protein>
<comment type="catalytic activity">
    <reaction evidence="19">
        <text>(2S)-2-aminobutanoate + glyoxylate = 2-oxobutanoate + glycine</text>
        <dbReference type="Rhea" id="RHEA:77339"/>
        <dbReference type="ChEBI" id="CHEBI:16763"/>
        <dbReference type="ChEBI" id="CHEBI:36655"/>
        <dbReference type="ChEBI" id="CHEBI:57305"/>
        <dbReference type="ChEBI" id="CHEBI:74359"/>
    </reaction>
</comment>
<comment type="catalytic activity">
    <reaction evidence="18">
        <text>N(omega),N(omega)-dimethyl-L-arginine + pyruvate = 5-(3,3-dimethylguanidino)-2-oxopentanoate + L-alanine</text>
        <dbReference type="Rhea" id="RHEA:77303"/>
        <dbReference type="ChEBI" id="CHEBI:15361"/>
        <dbReference type="ChEBI" id="CHEBI:57972"/>
        <dbReference type="ChEBI" id="CHEBI:58326"/>
        <dbReference type="ChEBI" id="CHEBI:197301"/>
    </reaction>
</comment>
<comment type="cofactor">
    <cofactor evidence="1">
        <name>pyridoxal 5'-phosphate</name>
        <dbReference type="ChEBI" id="CHEBI:597326"/>
    </cofactor>
</comment>
<dbReference type="GO" id="GO:0016223">
    <property type="term" value="F:beta-alanine:pyruvate transaminase activity"/>
    <property type="evidence" value="ECO:0007669"/>
    <property type="project" value="UniProtKB-EC"/>
</dbReference>
<evidence type="ECO:0000256" key="5">
    <source>
        <dbReference type="ARBA" id="ARBA00013049"/>
    </source>
</evidence>
<evidence type="ECO:0000256" key="8">
    <source>
        <dbReference type="ARBA" id="ARBA00022898"/>
    </source>
</evidence>
<evidence type="ECO:0000256" key="9">
    <source>
        <dbReference type="ARBA" id="ARBA00022946"/>
    </source>
</evidence>
<evidence type="ECO:0000313" key="41">
    <source>
        <dbReference type="Proteomes" id="UP000218231"/>
    </source>
</evidence>
<comment type="catalytic activity">
    <reaction evidence="37">
        <text>N(omega),N('omega)-dimethyl-L-arginine + glyoxylate = 5-(3,3'-dimethylguanidino)-2-oxopentanoate + glycine</text>
        <dbReference type="Rhea" id="RHEA:77315"/>
        <dbReference type="ChEBI" id="CHEBI:36655"/>
        <dbReference type="ChEBI" id="CHEBI:57305"/>
        <dbReference type="ChEBI" id="CHEBI:197308"/>
        <dbReference type="ChEBI" id="CHEBI:197310"/>
    </reaction>
</comment>
<evidence type="ECO:0000256" key="35">
    <source>
        <dbReference type="ARBA" id="ARBA00048760"/>
    </source>
</evidence>
<dbReference type="GO" id="GO:0008453">
    <property type="term" value="F:alanine-glyoxylate transaminase activity"/>
    <property type="evidence" value="ECO:0007669"/>
    <property type="project" value="UniProtKB-EC"/>
</dbReference>
<evidence type="ECO:0000256" key="36">
    <source>
        <dbReference type="ARBA" id="ARBA00048916"/>
    </source>
</evidence>
<keyword evidence="9" id="KW-0809">Transit peptide</keyword>
<evidence type="ECO:0000256" key="23">
    <source>
        <dbReference type="ARBA" id="ARBA00043758"/>
    </source>
</evidence>
<evidence type="ECO:0000256" key="6">
    <source>
        <dbReference type="ARBA" id="ARBA00022576"/>
    </source>
</evidence>
<dbReference type="GO" id="GO:0009436">
    <property type="term" value="P:glyoxylate catabolic process"/>
    <property type="evidence" value="ECO:0007669"/>
    <property type="project" value="TreeGrafter"/>
</dbReference>
<dbReference type="Pfam" id="PF00202">
    <property type="entry name" value="Aminotran_3"/>
    <property type="match status" value="1"/>
</dbReference>
<dbReference type="EMBL" id="LIAE01007591">
    <property type="protein sequence ID" value="PAV78246.1"/>
    <property type="molecule type" value="Genomic_DNA"/>
</dbReference>
<evidence type="ECO:0000256" key="19">
    <source>
        <dbReference type="ARBA" id="ARBA00043679"/>
    </source>
</evidence>
<comment type="catalytic activity">
    <reaction evidence="26">
        <text>3-oxopropanoate + L-alanine = beta-alanine + pyruvate</text>
        <dbReference type="Rhea" id="RHEA:14077"/>
        <dbReference type="ChEBI" id="CHEBI:15361"/>
        <dbReference type="ChEBI" id="CHEBI:33190"/>
        <dbReference type="ChEBI" id="CHEBI:57966"/>
        <dbReference type="ChEBI" id="CHEBI:57972"/>
        <dbReference type="EC" id="2.6.1.18"/>
    </reaction>
    <physiologicalReaction direction="right-to-left" evidence="26">
        <dbReference type="Rhea" id="RHEA:14079"/>
    </physiologicalReaction>
</comment>
<dbReference type="InterPro" id="IPR015421">
    <property type="entry name" value="PyrdxlP-dep_Trfase_major"/>
</dbReference>
<evidence type="ECO:0000256" key="21">
    <source>
        <dbReference type="ARBA" id="ARBA00043749"/>
    </source>
</evidence>
<evidence type="ECO:0000256" key="14">
    <source>
        <dbReference type="ARBA" id="ARBA00041662"/>
    </source>
</evidence>
<evidence type="ECO:0000256" key="12">
    <source>
        <dbReference type="ARBA" id="ARBA00039130"/>
    </source>
</evidence>
<comment type="subcellular location">
    <subcellularLocation>
        <location evidence="2">Mitochondrion</location>
    </subcellularLocation>
</comment>
<dbReference type="PANTHER" id="PTHR45688">
    <property type="match status" value="1"/>
</dbReference>
<dbReference type="Gene3D" id="3.90.1150.10">
    <property type="entry name" value="Aspartate Aminotransferase, domain 1"/>
    <property type="match status" value="1"/>
</dbReference>
<evidence type="ECO:0000256" key="24">
    <source>
        <dbReference type="ARBA" id="ARBA00043777"/>
    </source>
</evidence>
<comment type="catalytic activity">
    <reaction evidence="25">
        <text>N(omega),N('omega)-dimethyl-L-arginine + pyruvate = 5-(3,3'-dimethylguanidino)-2-oxopentanoate + L-alanine</text>
        <dbReference type="Rhea" id="RHEA:77307"/>
        <dbReference type="ChEBI" id="CHEBI:15361"/>
        <dbReference type="ChEBI" id="CHEBI:57972"/>
        <dbReference type="ChEBI" id="CHEBI:197308"/>
        <dbReference type="ChEBI" id="CHEBI:197310"/>
    </reaction>
</comment>
<dbReference type="InterPro" id="IPR015422">
    <property type="entry name" value="PyrdxlP-dep_Trfase_small"/>
</dbReference>
<comment type="catalytic activity">
    <reaction evidence="20">
        <text>(R)-3-amino-2-methylpropanoate + pyruvate = 2-methyl-3-oxopropanoate + L-alanine</text>
        <dbReference type="Rhea" id="RHEA:18393"/>
        <dbReference type="ChEBI" id="CHEBI:15361"/>
        <dbReference type="ChEBI" id="CHEBI:57700"/>
        <dbReference type="ChEBI" id="CHEBI:57731"/>
        <dbReference type="ChEBI" id="CHEBI:57972"/>
        <dbReference type="EC" id="2.6.1.40"/>
    </reaction>
    <physiologicalReaction direction="left-to-right" evidence="20">
        <dbReference type="Rhea" id="RHEA:18394"/>
    </physiologicalReaction>
</comment>
<evidence type="ECO:0000256" key="28">
    <source>
        <dbReference type="ARBA" id="ARBA00044055"/>
    </source>
</evidence>
<gene>
    <name evidence="40" type="ORF">WR25_17650</name>
</gene>
<comment type="caution">
    <text evidence="40">The sequence shown here is derived from an EMBL/GenBank/DDBJ whole genome shotgun (WGS) entry which is preliminary data.</text>
</comment>
<keyword evidence="6" id="KW-0032">Aminotransferase</keyword>
<keyword evidence="10" id="KW-0496">Mitochondrion</keyword>
<comment type="subunit">
    <text evidence="4">Homotetramer.</text>
</comment>
<reference evidence="40 41" key="1">
    <citation type="journal article" date="2017" name="Curr. Biol.">
        <title>Genome architecture and evolution of a unichromosomal asexual nematode.</title>
        <authorList>
            <person name="Fradin H."/>
            <person name="Zegar C."/>
            <person name="Gutwein M."/>
            <person name="Lucas J."/>
            <person name="Kovtun M."/>
            <person name="Corcoran D."/>
            <person name="Baugh L.R."/>
            <person name="Kiontke K."/>
            <person name="Gunsalus K."/>
            <person name="Fitch D.H."/>
            <person name="Piano F."/>
        </authorList>
    </citation>
    <scope>NUCLEOTIDE SEQUENCE [LARGE SCALE GENOMIC DNA]</scope>
    <source>
        <strain evidence="40">PF1309</strain>
    </source>
</reference>
<comment type="function">
    <text evidence="38">Multifunctional aminotransferase with a broad substrate specificity. Catalyzes the conversion of glyoxylate to glycine using alanine as the amino donor. Catalyzes metabolism of not L- but the D-isomer of D-beta-aminoisobutyric acid to generate 2-methyl-3-oxopropanoate and alanine. Catalyzes the transfer of the amino group from beta-alanine to pyruvate to yield L-alanine and 3-oxopropanoate. Can metabolize NG-monomethyl-L-arginine (NMMA), asymmetric NG,NG-dimethyl-L-arginine (ADMA) and symmetric NG,N'G-dimethyl-L-arginine (SDMA). ADMA is a potent inhibitor of nitric-oxide (NO) synthase, and this activity provides mechanism through which the kidney regulates blood pressure.</text>
</comment>
<dbReference type="GO" id="GO:0030170">
    <property type="term" value="F:pyridoxal phosphate binding"/>
    <property type="evidence" value="ECO:0007669"/>
    <property type="project" value="InterPro"/>
</dbReference>
<evidence type="ECO:0000256" key="2">
    <source>
        <dbReference type="ARBA" id="ARBA00004173"/>
    </source>
</evidence>
<evidence type="ECO:0000256" key="20">
    <source>
        <dbReference type="ARBA" id="ARBA00043726"/>
    </source>
</evidence>
<dbReference type="GO" id="GO:0047305">
    <property type="term" value="F:(R)-3-amino-2-methylpropionate-pyruvate transaminase activity"/>
    <property type="evidence" value="ECO:0007669"/>
    <property type="project" value="UniProtKB-EC"/>
</dbReference>
<dbReference type="PROSITE" id="PS00600">
    <property type="entry name" value="AA_TRANSFER_CLASS_3"/>
    <property type="match status" value="1"/>
</dbReference>
<comment type="catalytic activity">
    <reaction evidence="21">
        <text>N(omega),N(omega)-dimethyl-L-arginine + oxaloacetate = 5-(3,3-dimethylguanidino)-2-oxopentanoate + L-aspartate</text>
        <dbReference type="Rhea" id="RHEA:77343"/>
        <dbReference type="ChEBI" id="CHEBI:16452"/>
        <dbReference type="ChEBI" id="CHEBI:29991"/>
        <dbReference type="ChEBI" id="CHEBI:58326"/>
        <dbReference type="ChEBI" id="CHEBI:197301"/>
    </reaction>
</comment>
<dbReference type="GO" id="GO:0005739">
    <property type="term" value="C:mitochondrion"/>
    <property type="evidence" value="ECO:0007669"/>
    <property type="project" value="UniProtKB-SubCell"/>
</dbReference>
<comment type="catalytic activity">
    <reaction evidence="27">
        <text>2-oxopentanoate + N(omega),N(omega)-dimethyl-L-arginine = 5-(3,3-dimethylguanidino)-2-oxopentanoate + L-2-aminopentanoate</text>
        <dbReference type="Rhea" id="RHEA:77359"/>
        <dbReference type="ChEBI" id="CHEBI:28644"/>
        <dbReference type="ChEBI" id="CHEBI:58326"/>
        <dbReference type="ChEBI" id="CHEBI:58441"/>
        <dbReference type="ChEBI" id="CHEBI:197301"/>
    </reaction>
</comment>
<dbReference type="GO" id="GO:0019481">
    <property type="term" value="P:L-alanine catabolic process, by transamination"/>
    <property type="evidence" value="ECO:0007669"/>
    <property type="project" value="TreeGrafter"/>
</dbReference>
<comment type="similarity">
    <text evidence="3 39">Belongs to the class-III pyridoxal-phosphate-dependent aminotransferase family.</text>
</comment>
<dbReference type="STRING" id="2018661.A0A2A2KW81"/>
<dbReference type="InterPro" id="IPR049704">
    <property type="entry name" value="Aminotrans_3_PPA_site"/>
</dbReference>
<keyword evidence="7" id="KW-0808">Transferase</keyword>
<dbReference type="InterPro" id="IPR015424">
    <property type="entry name" value="PyrdxlP-dep_Trfase"/>
</dbReference>
<dbReference type="InterPro" id="IPR005814">
    <property type="entry name" value="Aminotrans_3"/>
</dbReference>
<evidence type="ECO:0000256" key="25">
    <source>
        <dbReference type="ARBA" id="ARBA00043798"/>
    </source>
</evidence>
<evidence type="ECO:0000256" key="7">
    <source>
        <dbReference type="ARBA" id="ARBA00022679"/>
    </source>
</evidence>
<dbReference type="Gene3D" id="3.40.640.10">
    <property type="entry name" value="Type I PLP-dependent aspartate aminotransferase-like (Major domain)"/>
    <property type="match status" value="1"/>
</dbReference>
<comment type="catalytic activity">
    <reaction evidence="34">
        <text>N(omega),N(omega)-dimethyl-L-arginine + 2-oxobutanoate = 5-(3,3-dimethylguanidino)-2-oxopentanoate + (2S)-2-aminobutanoate</text>
        <dbReference type="Rhea" id="RHEA:77351"/>
        <dbReference type="ChEBI" id="CHEBI:16763"/>
        <dbReference type="ChEBI" id="CHEBI:58326"/>
        <dbReference type="ChEBI" id="CHEBI:74359"/>
        <dbReference type="ChEBI" id="CHEBI:197301"/>
    </reaction>
</comment>
<comment type="catalytic activity">
    <reaction evidence="33">
        <text>2-oxohexanoate + N(omega),N(omega)-dimethyl-L-arginine = L-2-aminohexanoate + 5-(3,3-dimethylguanidino)-2-oxopentanoate</text>
        <dbReference type="Rhea" id="RHEA:77363"/>
        <dbReference type="ChEBI" id="CHEBI:35177"/>
        <dbReference type="ChEBI" id="CHEBI:58326"/>
        <dbReference type="ChEBI" id="CHEBI:58455"/>
        <dbReference type="ChEBI" id="CHEBI:197301"/>
    </reaction>
</comment>
<comment type="catalytic activity">
    <reaction evidence="22">
        <text>2-oxobutanoate + L-alanine = (2S)-2-aminobutanoate + pyruvate</text>
        <dbReference type="Rhea" id="RHEA:77355"/>
        <dbReference type="ChEBI" id="CHEBI:15361"/>
        <dbReference type="ChEBI" id="CHEBI:16763"/>
        <dbReference type="ChEBI" id="CHEBI:57972"/>
        <dbReference type="ChEBI" id="CHEBI:74359"/>
        <dbReference type="EC" id="2.6.1.44"/>
    </reaction>
</comment>
<evidence type="ECO:0000256" key="13">
    <source>
        <dbReference type="ARBA" id="ARBA00039862"/>
    </source>
</evidence>
<sequence>MQRVNALRPLLPKGTLTFYKDQLLITKGSGQFLWDSAGKKYLDMFGGIVTVSVGHCHPKVNAALKEQTEKLWHTTSIYHTEPIYEYAQALTATFPDPLKVVFFVNSGSEANDLAIALARNHTGRFDMLSMRNGYHGMTQTVLGATNLGTWKPTFPHGFSVYKFMNVDPYKGVWGGTKCRDCPVEIKNRKCDCKEGQCSATSKYIDQFEETLAYDFPASSGPAGFLVESIQGVGGTVQYPKGFLKRAFEAMKKRGGLCISDEVQTGFGRLGSHFWGFQTQDATPDIVTMAKGIGNGFPMGAVVTTKEIADSFARSLYFNTFGGNPLASAVGKAVLDVIEEEKLQENCLKVGEYFLKQLAAIDSSLIGDVRGKGLMVGVELIDEEGNPMPAARMASIFEGVKNRGVLIGKGGLQGNTLRIKPPMCIDKKDVDMAVQAIDDAIRKGQ</sequence>
<dbReference type="Proteomes" id="UP000218231">
    <property type="component" value="Unassembled WGS sequence"/>
</dbReference>
<evidence type="ECO:0000256" key="17">
    <source>
        <dbReference type="ARBA" id="ARBA00042669"/>
    </source>
</evidence>
<evidence type="ECO:0000256" key="1">
    <source>
        <dbReference type="ARBA" id="ARBA00001933"/>
    </source>
</evidence>
<proteinExistence type="inferred from homology"/>
<comment type="catalytic activity">
    <reaction evidence="32">
        <text>L-ornithine + glyoxylate = 5-amino-2-oxopentanoate + glycine</text>
        <dbReference type="Rhea" id="RHEA:77331"/>
        <dbReference type="ChEBI" id="CHEBI:36655"/>
        <dbReference type="ChEBI" id="CHEBI:46911"/>
        <dbReference type="ChEBI" id="CHEBI:57305"/>
        <dbReference type="ChEBI" id="CHEBI:58802"/>
    </reaction>
</comment>
<keyword evidence="41" id="KW-1185">Reference proteome</keyword>
<evidence type="ECO:0000256" key="15">
    <source>
        <dbReference type="ARBA" id="ARBA00041845"/>
    </source>
</evidence>
<evidence type="ECO:0000256" key="27">
    <source>
        <dbReference type="ARBA" id="ARBA00043826"/>
    </source>
</evidence>
<dbReference type="SUPFAM" id="SSF53383">
    <property type="entry name" value="PLP-dependent transferases"/>
    <property type="match status" value="1"/>
</dbReference>
<evidence type="ECO:0000313" key="40">
    <source>
        <dbReference type="EMBL" id="PAV78246.1"/>
    </source>
</evidence>
<dbReference type="FunFam" id="3.40.640.10:FF:000055">
    <property type="entry name" value="Alanine--glyoxylate aminotransferase 2, mitochondrial"/>
    <property type="match status" value="1"/>
</dbReference>
<evidence type="ECO:0000256" key="10">
    <source>
        <dbReference type="ARBA" id="ARBA00023128"/>
    </source>
</evidence>
<evidence type="ECO:0000256" key="26">
    <source>
        <dbReference type="ARBA" id="ARBA00043825"/>
    </source>
</evidence>
<dbReference type="EC" id="2.6.1.18" evidence="28"/>
<accession>A0A2A2KW81</accession>
<evidence type="ECO:0000256" key="31">
    <source>
        <dbReference type="ARBA" id="ARBA00047892"/>
    </source>
</evidence>
<evidence type="ECO:0000256" key="11">
    <source>
        <dbReference type="ARBA" id="ARBA00033660"/>
    </source>
</evidence>
<keyword evidence="8 39" id="KW-0663">Pyridoxal phosphate</keyword>
<name>A0A2A2KW81_9BILA</name>
<evidence type="ECO:0000256" key="29">
    <source>
        <dbReference type="ARBA" id="ARBA00044257"/>
    </source>
</evidence>
<dbReference type="PIRSF" id="PIRSF000521">
    <property type="entry name" value="Transaminase_4ab_Lys_Orn"/>
    <property type="match status" value="1"/>
</dbReference>
<dbReference type="OrthoDB" id="10261433at2759"/>
<evidence type="ECO:0000256" key="39">
    <source>
        <dbReference type="RuleBase" id="RU003560"/>
    </source>
</evidence>
<evidence type="ECO:0000256" key="4">
    <source>
        <dbReference type="ARBA" id="ARBA00011881"/>
    </source>
</evidence>
<dbReference type="EC" id="2.6.1.44" evidence="5"/>
<evidence type="ECO:0000256" key="32">
    <source>
        <dbReference type="ARBA" id="ARBA00048264"/>
    </source>
</evidence>